<feature type="transmembrane region" description="Helical" evidence="8">
    <location>
        <begin position="340"/>
        <end position="357"/>
    </location>
</feature>
<dbReference type="AlphaFoldDB" id="A0A5M8QU68"/>
<keyword evidence="4" id="KW-1003">Cell membrane</keyword>
<feature type="transmembrane region" description="Helical" evidence="8">
    <location>
        <begin position="896"/>
        <end position="916"/>
    </location>
</feature>
<dbReference type="SUPFAM" id="SSF82693">
    <property type="entry name" value="Multidrug efflux transporter AcrB pore domain, PN1, PN2, PC1 and PC2 subdomains"/>
    <property type="match status" value="3"/>
</dbReference>
<organism evidence="9 10">
    <name type="scientific">Dyadobacter flavalbus</name>
    <dbReference type="NCBI Taxonomy" id="2579942"/>
    <lineage>
        <taxon>Bacteria</taxon>
        <taxon>Pseudomonadati</taxon>
        <taxon>Bacteroidota</taxon>
        <taxon>Cytophagia</taxon>
        <taxon>Cytophagales</taxon>
        <taxon>Spirosomataceae</taxon>
        <taxon>Dyadobacter</taxon>
    </lineage>
</organism>
<dbReference type="Gene3D" id="3.30.2090.10">
    <property type="entry name" value="Multidrug efflux transporter AcrB TolC docking domain, DN and DC subdomains"/>
    <property type="match status" value="2"/>
</dbReference>
<dbReference type="Gene3D" id="3.30.70.1430">
    <property type="entry name" value="Multidrug efflux transporter AcrB pore domain"/>
    <property type="match status" value="2"/>
</dbReference>
<dbReference type="Gene3D" id="1.20.1640.10">
    <property type="entry name" value="Multidrug efflux transporter AcrB transmembrane domain"/>
    <property type="match status" value="2"/>
</dbReference>
<feature type="transmembrane region" description="Helical" evidence="8">
    <location>
        <begin position="999"/>
        <end position="1022"/>
    </location>
</feature>
<comment type="subcellular location">
    <subcellularLocation>
        <location evidence="1">Cell membrane</location>
        <topology evidence="1">Multi-pass membrane protein</topology>
    </subcellularLocation>
</comment>
<dbReference type="PRINTS" id="PR00702">
    <property type="entry name" value="ACRIFLAVINRP"/>
</dbReference>
<evidence type="ECO:0000256" key="3">
    <source>
        <dbReference type="ARBA" id="ARBA00022448"/>
    </source>
</evidence>
<dbReference type="GO" id="GO:0042910">
    <property type="term" value="F:xenobiotic transmembrane transporter activity"/>
    <property type="evidence" value="ECO:0007669"/>
    <property type="project" value="TreeGrafter"/>
</dbReference>
<keyword evidence="3" id="KW-0813">Transport</keyword>
<dbReference type="GO" id="GO:0005886">
    <property type="term" value="C:plasma membrane"/>
    <property type="evidence" value="ECO:0007669"/>
    <property type="project" value="UniProtKB-SubCell"/>
</dbReference>
<dbReference type="Pfam" id="PF00873">
    <property type="entry name" value="ACR_tran"/>
    <property type="match status" value="1"/>
</dbReference>
<sequence length="1032" mass="114264">MNKFIRGIVGFSLKNRFFIFFMTGLLIVAGIVSYRDTPLEAFPDVTNTQIIIVTQWNGRSAEEIERFVTVPIEVAMNSVQQKSNVRSTTMFGLSIIKIIFDDGVEDFFARQQVNNQLRNISLPEGVEPDVQPPYGPTGEIFRFTLKSKDRDSRELLTLHNWVIDRQLRSIPGVADVVAFGGREKIYEVQVNPTKLVKYNITPLEVYQAVTKSNVNVGGDIIEKNGQAYVVRGIGLLNSIPDIQNIIVEFVKDNPVLVRDVADVKESDMPRVGQAGLDGNDDVVEGIVVQRKGENPSEVLARIKDKVEELNTKILPPDVKMVTFYDRDNLIEFCAHTVKHNLVEGIVLVTVIVFIFMADWRTTVIVSIIIPLALLFAFMCLKLKGMSANLLSMGAIDFGIIIDGAVVMVEGIFVALDHLAHRNGMDRYNKLSKLGLVKRTGGELGKAIFFSKLIIITALIPIFSFQKVEGKMFTPLAYTLGFALLGALLYTLTLVPVLCSILLNKNVREKSNPVVRFFDRIVSNGFEWCYSRKRLSVVLATAFLVISLFSAKFLGTEFLPTLNEGALWVEAKMPMSSSLNETIKMVSVLRAKLNEFPEVNGILSQTGRSNDGTDPSGFYYVQMQVNLKPKEEWTRKITQDQLIEEMDKKLKQFQGINYNYSQPIIDNVAEAVAGMNASNAVKIYGDDLETLNSKANEVLDAIKDVPGIKDAGILRNIGQPEVSVILHDHLMAQYGVSIADAQAVIEMAIGGKTASILYEGERKFDIRLRYEQQYRRTVDDIQQLMVPTLTGGKIPLKEISSIRTVTGPAFVYRDNNKRFIGVKFSVRERDLGSTIADAQSRVKPLLSSLPKGYSVNWSGEFENQVRATARLSQVVPVSLIGIFILLFIMFSNAKDAGLVLINVPFALIGGILALHVTHMNFGISAGVGFIALFGLCVQNGVILVSVFNKNLAARMSLDEAIREGVKSRIRPVIMTALMAAIGLLPAATSTGIGSETQKPLAIVVIGGLITATVLTLLIFPIIYDFFNRKKRLA</sequence>
<reference evidence="9 10" key="1">
    <citation type="submission" date="2019-05" db="EMBL/GenBank/DDBJ databases">
        <authorList>
            <person name="Qu J.-H."/>
        </authorList>
    </citation>
    <scope>NUCLEOTIDE SEQUENCE [LARGE SCALE GENOMIC DNA]</scope>
    <source>
        <strain evidence="9 10">NS28</strain>
    </source>
</reference>
<dbReference type="PANTHER" id="PTHR32063">
    <property type="match status" value="1"/>
</dbReference>
<feature type="transmembrane region" description="Helical" evidence="8">
    <location>
        <begin position="476"/>
        <end position="502"/>
    </location>
</feature>
<comment type="caution">
    <text evidence="9">The sequence shown here is derived from an EMBL/GenBank/DDBJ whole genome shotgun (WGS) entry which is preliminary data.</text>
</comment>
<gene>
    <name evidence="9" type="ORF">FEM33_10905</name>
</gene>
<evidence type="ECO:0000313" key="10">
    <source>
        <dbReference type="Proteomes" id="UP000323994"/>
    </source>
</evidence>
<dbReference type="InterPro" id="IPR001036">
    <property type="entry name" value="Acrflvin-R"/>
</dbReference>
<dbReference type="NCBIfam" id="TIGR00914">
    <property type="entry name" value="2A0601"/>
    <property type="match status" value="1"/>
</dbReference>
<dbReference type="PANTHER" id="PTHR32063:SF12">
    <property type="entry name" value="CATION EFFLUX SYSTEM PROTEIN"/>
    <property type="match status" value="1"/>
</dbReference>
<dbReference type="InterPro" id="IPR004763">
    <property type="entry name" value="CusA-like"/>
</dbReference>
<proteinExistence type="inferred from homology"/>
<dbReference type="InterPro" id="IPR027463">
    <property type="entry name" value="AcrB_DN_DC_subdom"/>
</dbReference>
<evidence type="ECO:0000256" key="5">
    <source>
        <dbReference type="ARBA" id="ARBA00022692"/>
    </source>
</evidence>
<dbReference type="SUPFAM" id="SSF82866">
    <property type="entry name" value="Multidrug efflux transporter AcrB transmembrane domain"/>
    <property type="match status" value="2"/>
</dbReference>
<feature type="transmembrane region" description="Helical" evidence="8">
    <location>
        <begin position="968"/>
        <end position="987"/>
    </location>
</feature>
<keyword evidence="5 8" id="KW-0812">Transmembrane</keyword>
<evidence type="ECO:0000256" key="8">
    <source>
        <dbReference type="SAM" id="Phobius"/>
    </source>
</evidence>
<dbReference type="GO" id="GO:0008324">
    <property type="term" value="F:monoatomic cation transmembrane transporter activity"/>
    <property type="evidence" value="ECO:0007669"/>
    <property type="project" value="InterPro"/>
</dbReference>
<evidence type="ECO:0000256" key="2">
    <source>
        <dbReference type="ARBA" id="ARBA00010942"/>
    </source>
</evidence>
<feature type="transmembrane region" description="Helical" evidence="8">
    <location>
        <begin position="17"/>
        <end position="34"/>
    </location>
</feature>
<dbReference type="EMBL" id="VBSN01000033">
    <property type="protein sequence ID" value="KAA6439699.1"/>
    <property type="molecule type" value="Genomic_DNA"/>
</dbReference>
<evidence type="ECO:0000256" key="1">
    <source>
        <dbReference type="ARBA" id="ARBA00004651"/>
    </source>
</evidence>
<dbReference type="RefSeq" id="WP_139012061.1">
    <property type="nucleotide sequence ID" value="NZ_VBSN01000033.1"/>
</dbReference>
<accession>A0A5M8QU68</accession>
<feature type="transmembrane region" description="Helical" evidence="8">
    <location>
        <begin position="363"/>
        <end position="382"/>
    </location>
</feature>
<keyword evidence="7 8" id="KW-0472">Membrane</keyword>
<protein>
    <submittedName>
        <fullName evidence="9">Efflux RND transporter permease subunit</fullName>
    </submittedName>
</protein>
<name>A0A5M8QU68_9BACT</name>
<evidence type="ECO:0000256" key="4">
    <source>
        <dbReference type="ARBA" id="ARBA00022475"/>
    </source>
</evidence>
<dbReference type="SUPFAM" id="SSF82714">
    <property type="entry name" value="Multidrug efflux transporter AcrB TolC docking domain, DN and DC subdomains"/>
    <property type="match status" value="2"/>
</dbReference>
<feature type="transmembrane region" description="Helical" evidence="8">
    <location>
        <begin position="534"/>
        <end position="553"/>
    </location>
</feature>
<dbReference type="Gene3D" id="3.30.70.1320">
    <property type="entry name" value="Multidrug efflux transporter AcrB pore domain like"/>
    <property type="match status" value="1"/>
</dbReference>
<dbReference type="Gene3D" id="3.30.70.1440">
    <property type="entry name" value="Multidrug efflux transporter AcrB pore domain"/>
    <property type="match status" value="1"/>
</dbReference>
<dbReference type="Proteomes" id="UP000323994">
    <property type="component" value="Unassembled WGS sequence"/>
</dbReference>
<evidence type="ECO:0000256" key="7">
    <source>
        <dbReference type="ARBA" id="ARBA00023136"/>
    </source>
</evidence>
<evidence type="ECO:0000256" key="6">
    <source>
        <dbReference type="ARBA" id="ARBA00022989"/>
    </source>
</evidence>
<keyword evidence="6 8" id="KW-1133">Transmembrane helix</keyword>
<feature type="transmembrane region" description="Helical" evidence="8">
    <location>
        <begin position="870"/>
        <end position="889"/>
    </location>
</feature>
<keyword evidence="10" id="KW-1185">Reference proteome</keyword>
<dbReference type="OrthoDB" id="636130at2"/>
<feature type="transmembrane region" description="Helical" evidence="8">
    <location>
        <begin position="922"/>
        <end position="947"/>
    </location>
</feature>
<feature type="transmembrane region" description="Helical" evidence="8">
    <location>
        <begin position="446"/>
        <end position="464"/>
    </location>
</feature>
<comment type="similarity">
    <text evidence="2">Belongs to the resistance-nodulation-cell division (RND) (TC 2.A.6) family.</text>
</comment>
<evidence type="ECO:0000313" key="9">
    <source>
        <dbReference type="EMBL" id="KAA6439699.1"/>
    </source>
</evidence>